<keyword evidence="4" id="KW-0456">Lyase</keyword>
<evidence type="ECO:0000256" key="2">
    <source>
        <dbReference type="ARBA" id="ARBA00022723"/>
    </source>
</evidence>
<evidence type="ECO:0000313" key="8">
    <source>
        <dbReference type="Proteomes" id="UP001589865"/>
    </source>
</evidence>
<keyword evidence="2" id="KW-0479">Metal-binding</keyword>
<keyword evidence="8" id="KW-1185">Reference proteome</keyword>
<dbReference type="Gene3D" id="3.90.1590.10">
    <property type="entry name" value="glutathione-dependent formaldehyde- activating enzyme (gfa)"/>
    <property type="match status" value="1"/>
</dbReference>
<protein>
    <submittedName>
        <fullName evidence="7">GFA family protein</fullName>
    </submittedName>
</protein>
<feature type="region of interest" description="Disordered" evidence="5">
    <location>
        <begin position="122"/>
        <end position="141"/>
    </location>
</feature>
<accession>A0ABV6JP68</accession>
<name>A0ABV6JP68_9PROT</name>
<dbReference type="PROSITE" id="PS51891">
    <property type="entry name" value="CENP_V_GFA"/>
    <property type="match status" value="1"/>
</dbReference>
<reference evidence="7 8" key="1">
    <citation type="submission" date="2024-09" db="EMBL/GenBank/DDBJ databases">
        <authorList>
            <person name="Sun Q."/>
            <person name="Mori K."/>
        </authorList>
    </citation>
    <scope>NUCLEOTIDE SEQUENCE [LARGE SCALE GENOMIC DNA]</scope>
    <source>
        <strain evidence="7 8">TBRC 5777</strain>
    </source>
</reference>
<dbReference type="EMBL" id="JBHLUN010000002">
    <property type="protein sequence ID" value="MFC0407414.1"/>
    <property type="molecule type" value="Genomic_DNA"/>
</dbReference>
<dbReference type="SUPFAM" id="SSF51316">
    <property type="entry name" value="Mss4-like"/>
    <property type="match status" value="1"/>
</dbReference>
<proteinExistence type="inferred from homology"/>
<comment type="caution">
    <text evidence="7">The sequence shown here is derived from an EMBL/GenBank/DDBJ whole genome shotgun (WGS) entry which is preliminary data.</text>
</comment>
<evidence type="ECO:0000256" key="4">
    <source>
        <dbReference type="ARBA" id="ARBA00023239"/>
    </source>
</evidence>
<evidence type="ECO:0000256" key="1">
    <source>
        <dbReference type="ARBA" id="ARBA00005495"/>
    </source>
</evidence>
<comment type="similarity">
    <text evidence="1">Belongs to the Gfa family.</text>
</comment>
<evidence type="ECO:0000256" key="5">
    <source>
        <dbReference type="SAM" id="MobiDB-lite"/>
    </source>
</evidence>
<feature type="domain" description="CENP-V/GFA" evidence="6">
    <location>
        <begin position="7"/>
        <end position="110"/>
    </location>
</feature>
<evidence type="ECO:0000259" key="6">
    <source>
        <dbReference type="PROSITE" id="PS51891"/>
    </source>
</evidence>
<dbReference type="PANTHER" id="PTHR33337:SF40">
    <property type="entry name" value="CENP-V_GFA DOMAIN-CONTAINING PROTEIN-RELATED"/>
    <property type="match status" value="1"/>
</dbReference>
<evidence type="ECO:0000313" key="7">
    <source>
        <dbReference type="EMBL" id="MFC0407414.1"/>
    </source>
</evidence>
<dbReference type="InterPro" id="IPR011057">
    <property type="entry name" value="Mss4-like_sf"/>
</dbReference>
<organism evidence="7 8">
    <name type="scientific">Roseomonas elaeocarpi</name>
    <dbReference type="NCBI Taxonomy" id="907779"/>
    <lineage>
        <taxon>Bacteria</taxon>
        <taxon>Pseudomonadati</taxon>
        <taxon>Pseudomonadota</taxon>
        <taxon>Alphaproteobacteria</taxon>
        <taxon>Acetobacterales</taxon>
        <taxon>Roseomonadaceae</taxon>
        <taxon>Roseomonas</taxon>
    </lineage>
</organism>
<dbReference type="Pfam" id="PF04828">
    <property type="entry name" value="GFA"/>
    <property type="match status" value="1"/>
</dbReference>
<dbReference type="RefSeq" id="WP_377043113.1">
    <property type="nucleotide sequence ID" value="NZ_JBHLUN010000002.1"/>
</dbReference>
<dbReference type="PANTHER" id="PTHR33337">
    <property type="entry name" value="GFA DOMAIN-CONTAINING PROTEIN"/>
    <property type="match status" value="1"/>
</dbReference>
<dbReference type="InterPro" id="IPR006913">
    <property type="entry name" value="CENP-V/GFA"/>
</dbReference>
<evidence type="ECO:0000256" key="3">
    <source>
        <dbReference type="ARBA" id="ARBA00022833"/>
    </source>
</evidence>
<gene>
    <name evidence="7" type="ORF">ACFFGY_04085</name>
</gene>
<dbReference type="Proteomes" id="UP001589865">
    <property type="component" value="Unassembled WGS sequence"/>
</dbReference>
<sequence length="141" mass="15181">MDTPIPLEGGCLCGAVRYRAAGTPFNSTVCHCTDCRRSAGAAAVAWFSIHPRDFALTRGGLREHASSLHGRRGFCASCGSSITFRNDDQPDEMDIATATLDDPARVPPRDHVWTASRLPWVGLPPGLPHYPRGRSEGPAEP</sequence>
<keyword evidence="3" id="KW-0862">Zinc</keyword>